<dbReference type="InterPro" id="IPR018771">
    <property type="entry name" value="PocR_dom"/>
</dbReference>
<evidence type="ECO:0000313" key="4">
    <source>
        <dbReference type="Proteomes" id="UP000198744"/>
    </source>
</evidence>
<dbReference type="PROSITE" id="PS50112">
    <property type="entry name" value="PAS"/>
    <property type="match status" value="3"/>
</dbReference>
<dbReference type="PANTHER" id="PTHR44757:SF10">
    <property type="entry name" value="MEMBRANE PROTEIN"/>
    <property type="match status" value="1"/>
</dbReference>
<reference evidence="3 4" key="1">
    <citation type="submission" date="2016-10" db="EMBL/GenBank/DDBJ databases">
        <authorList>
            <person name="de Groot N.N."/>
        </authorList>
    </citation>
    <scope>NUCLEOTIDE SEQUENCE [LARGE SCALE GENOMIC DNA]</scope>
    <source>
        <strain evidence="3 4">DSM 8423</strain>
    </source>
</reference>
<dbReference type="Gene3D" id="3.30.450.20">
    <property type="entry name" value="PAS domain"/>
    <property type="match status" value="3"/>
</dbReference>
<dbReference type="Proteomes" id="UP000198744">
    <property type="component" value="Unassembled WGS sequence"/>
</dbReference>
<dbReference type="OrthoDB" id="5342753at2"/>
<dbReference type="InterPro" id="IPR052155">
    <property type="entry name" value="Biofilm_reg_signaling"/>
</dbReference>
<dbReference type="AlphaFoldDB" id="A0A1H7UYC4"/>
<dbReference type="PROSITE" id="PS50113">
    <property type="entry name" value="PAC"/>
    <property type="match status" value="1"/>
</dbReference>
<feature type="domain" description="PAS" evidence="1">
    <location>
        <begin position="394"/>
        <end position="439"/>
    </location>
</feature>
<dbReference type="InterPro" id="IPR013655">
    <property type="entry name" value="PAS_fold_3"/>
</dbReference>
<gene>
    <name evidence="3" type="ORF">SAMN04489760_102193</name>
</gene>
<feature type="domain" description="PAC" evidence="2">
    <location>
        <begin position="322"/>
        <end position="374"/>
    </location>
</feature>
<feature type="domain" description="PAS" evidence="1">
    <location>
        <begin position="493"/>
        <end position="534"/>
    </location>
</feature>
<dbReference type="Pfam" id="PF13188">
    <property type="entry name" value="PAS_8"/>
    <property type="match status" value="1"/>
</dbReference>
<dbReference type="InterPro" id="IPR000014">
    <property type="entry name" value="PAS"/>
</dbReference>
<dbReference type="Pfam" id="PF08447">
    <property type="entry name" value="PAS_3"/>
    <property type="match status" value="1"/>
</dbReference>
<organism evidence="3 4">
    <name type="scientific">Syntrophus gentianae</name>
    <dbReference type="NCBI Taxonomy" id="43775"/>
    <lineage>
        <taxon>Bacteria</taxon>
        <taxon>Pseudomonadati</taxon>
        <taxon>Thermodesulfobacteriota</taxon>
        <taxon>Syntrophia</taxon>
        <taxon>Syntrophales</taxon>
        <taxon>Syntrophaceae</taxon>
        <taxon>Syntrophus</taxon>
    </lineage>
</organism>
<dbReference type="InterPro" id="IPR001610">
    <property type="entry name" value="PAC"/>
</dbReference>
<dbReference type="SUPFAM" id="SSF55785">
    <property type="entry name" value="PYP-like sensor domain (PAS domain)"/>
    <property type="match status" value="3"/>
</dbReference>
<proteinExistence type="predicted"/>
<dbReference type="InterPro" id="IPR000700">
    <property type="entry name" value="PAS-assoc_C"/>
</dbReference>
<dbReference type="CDD" id="cd00130">
    <property type="entry name" value="PAS"/>
    <property type="match status" value="3"/>
</dbReference>
<protein>
    <submittedName>
        <fullName evidence="3">PAS domain S-box-containing protein</fullName>
    </submittedName>
</protein>
<dbReference type="NCBIfam" id="TIGR00229">
    <property type="entry name" value="sensory_box"/>
    <property type="match status" value="3"/>
</dbReference>
<sequence length="615" mass="70560">MGDPSQTNEGLLEEIHRLKLRIKELEQLESGNRLTEEAQWDRRGHIKSKPESIRASDVDLDHQELSDMIDIPSVQALLEDFYKLTHLGLAILDLKGTVLISIGWQDICAKYHRVHPQTAAYCTESDLYLAKNLRQGEYVDYKCKNHLRDVVTPLYLGGKHVGNIYIGQFFYDDEAIDIETFADQANQYGFDRESYLAALNRVPRFSRDQVKNFMDFLTKLTNMISELSYGNLKLARSMSQISGSLQESEERFRALVETTSDWIWETDSHWVYTYSSPKVKDILGYEPSEILGKTPLDLMPPDEAERVAKGMSEYVEGAKPFIGFENLNRHKDGRVVVLETSGVPIFDGHGHLTGYRGIDRDVTKRKKAEDALRATFKAAPVGLSIMKGRVFQSVNQAWCDITGYSEAEIIGHTTRTLYENEAEYERVRRELYPELLERGINSILTKHRRKDGMIRDIVLTAELLQPDAPSLETVVVIEDITDRKHREVALRESEKDLRTIFDNTYDAIFVHDLDWRIVDCNQKMLDLYRVTKEQARCSTIVDDFSASDNLLDSLGEQWDRVLAGETLSFEWKAKRPNDGFTFDVDVALKLVGWGDARWCWPMSGISPSVKRPRRP</sequence>
<dbReference type="RefSeq" id="WP_093882112.1">
    <property type="nucleotide sequence ID" value="NZ_FOBS01000002.1"/>
</dbReference>
<dbReference type="SMART" id="SM00091">
    <property type="entry name" value="PAS"/>
    <property type="match status" value="3"/>
</dbReference>
<feature type="domain" description="PAS" evidence="1">
    <location>
        <begin position="248"/>
        <end position="318"/>
    </location>
</feature>
<evidence type="ECO:0000259" key="1">
    <source>
        <dbReference type="PROSITE" id="PS50112"/>
    </source>
</evidence>
<dbReference type="EMBL" id="FOBS01000002">
    <property type="protein sequence ID" value="SEM01972.1"/>
    <property type="molecule type" value="Genomic_DNA"/>
</dbReference>
<evidence type="ECO:0000313" key="3">
    <source>
        <dbReference type="EMBL" id="SEM01972.1"/>
    </source>
</evidence>
<keyword evidence="4" id="KW-1185">Reference proteome</keyword>
<dbReference type="SMART" id="SM00086">
    <property type="entry name" value="PAC"/>
    <property type="match status" value="2"/>
</dbReference>
<dbReference type="Pfam" id="PF13426">
    <property type="entry name" value="PAS_9"/>
    <property type="match status" value="1"/>
</dbReference>
<dbReference type="STRING" id="43775.SAMN04489760_102193"/>
<dbReference type="InterPro" id="IPR035965">
    <property type="entry name" value="PAS-like_dom_sf"/>
</dbReference>
<accession>A0A1H7UYC4</accession>
<dbReference type="Pfam" id="PF10114">
    <property type="entry name" value="PocR"/>
    <property type="match status" value="1"/>
</dbReference>
<evidence type="ECO:0000259" key="2">
    <source>
        <dbReference type="PROSITE" id="PS50113"/>
    </source>
</evidence>
<name>A0A1H7UYC4_9BACT</name>
<dbReference type="PANTHER" id="PTHR44757">
    <property type="entry name" value="DIGUANYLATE CYCLASE DGCP"/>
    <property type="match status" value="1"/>
</dbReference>